<keyword evidence="4" id="KW-1185">Reference proteome</keyword>
<comment type="caution">
    <text evidence="3">The sequence shown here is derived from an EMBL/GenBank/DDBJ whole genome shotgun (WGS) entry which is preliminary data.</text>
</comment>
<feature type="signal peptide" evidence="1">
    <location>
        <begin position="1"/>
        <end position="20"/>
    </location>
</feature>
<dbReference type="RefSeq" id="WP_230215855.1">
    <property type="nucleotide sequence ID" value="NZ_JAJKFT010000002.1"/>
</dbReference>
<evidence type="ECO:0000313" key="3">
    <source>
        <dbReference type="EMBL" id="MCC9627468.1"/>
    </source>
</evidence>
<sequence>MFRTLLILGIIASLGTSALAEEIVSSAVPLEQNPLICWSGPMPNTPQPPAGELIGGSFEEPVISGPYQVFSSYGAMPHGWVIESGTVDIVGNYWEARKGKQSLDLSGAHAAPGTIYQDVRTEKGAWYLLRFAASGNPEPADQPTIKKLRVYFDGELLDELQFDVAGDDFEHVNWHYYKYKVKASGDVSRLKFQSLTESMCGPILDDVSMTPISPPQELRELQQFQERQLQQELTSPGE</sequence>
<evidence type="ECO:0000313" key="4">
    <source>
        <dbReference type="Proteomes" id="UP001139103"/>
    </source>
</evidence>
<dbReference type="AlphaFoldDB" id="A0A9X1MI02"/>
<evidence type="ECO:0000259" key="2">
    <source>
        <dbReference type="Pfam" id="PF04862"/>
    </source>
</evidence>
<feature type="domain" description="DUF642" evidence="2">
    <location>
        <begin position="53"/>
        <end position="209"/>
    </location>
</feature>
<feature type="chain" id="PRO_5040734723" evidence="1">
    <location>
        <begin position="21"/>
        <end position="238"/>
    </location>
</feature>
<proteinExistence type="predicted"/>
<dbReference type="Gene3D" id="2.60.120.260">
    <property type="entry name" value="Galactose-binding domain-like"/>
    <property type="match status" value="1"/>
</dbReference>
<name>A0A9X1MI02_9BACT</name>
<protein>
    <submittedName>
        <fullName evidence="3">DUF642 domain-containing protein</fullName>
    </submittedName>
</protein>
<evidence type="ECO:0000256" key="1">
    <source>
        <dbReference type="SAM" id="SignalP"/>
    </source>
</evidence>
<dbReference type="Proteomes" id="UP001139103">
    <property type="component" value="Unassembled WGS sequence"/>
</dbReference>
<dbReference type="EMBL" id="JAJKFT010000002">
    <property type="protein sequence ID" value="MCC9627468.1"/>
    <property type="molecule type" value="Genomic_DNA"/>
</dbReference>
<dbReference type="InterPro" id="IPR006946">
    <property type="entry name" value="DGR2-like_dom"/>
</dbReference>
<gene>
    <name evidence="3" type="ORF">LOC68_03590</name>
</gene>
<accession>A0A9X1MI02</accession>
<organism evidence="3 4">
    <name type="scientific">Blastopirellula sediminis</name>
    <dbReference type="NCBI Taxonomy" id="2894196"/>
    <lineage>
        <taxon>Bacteria</taxon>
        <taxon>Pseudomonadati</taxon>
        <taxon>Planctomycetota</taxon>
        <taxon>Planctomycetia</taxon>
        <taxon>Pirellulales</taxon>
        <taxon>Pirellulaceae</taxon>
        <taxon>Blastopirellula</taxon>
    </lineage>
</organism>
<dbReference type="Pfam" id="PF04862">
    <property type="entry name" value="DUF642"/>
    <property type="match status" value="1"/>
</dbReference>
<keyword evidence="1" id="KW-0732">Signal</keyword>
<reference evidence="3" key="1">
    <citation type="submission" date="2021-11" db="EMBL/GenBank/DDBJ databases">
        <title>Genome sequence.</title>
        <authorList>
            <person name="Sun Q."/>
        </authorList>
    </citation>
    <scope>NUCLEOTIDE SEQUENCE</scope>
    <source>
        <strain evidence="3">JC732</strain>
    </source>
</reference>